<evidence type="ECO:0000256" key="4">
    <source>
        <dbReference type="ARBA" id="ARBA00022801"/>
    </source>
</evidence>
<evidence type="ECO:0000256" key="5">
    <source>
        <dbReference type="ARBA" id="ARBA00022963"/>
    </source>
</evidence>
<dbReference type="InterPro" id="IPR056556">
    <property type="entry name" value="NTE1_P-loop_dom"/>
</dbReference>
<feature type="region of interest" description="Disordered" evidence="11">
    <location>
        <begin position="881"/>
        <end position="933"/>
    </location>
</feature>
<dbReference type="PANTHER" id="PTHR14226">
    <property type="entry name" value="NEUROPATHY TARGET ESTERASE/SWISS CHEESE D.MELANOGASTER"/>
    <property type="match status" value="1"/>
</dbReference>
<keyword evidence="15" id="KW-1185">Reference proteome</keyword>
<evidence type="ECO:0000256" key="7">
    <source>
        <dbReference type="ARBA" id="ARBA00023098"/>
    </source>
</evidence>
<reference evidence="14" key="1">
    <citation type="submission" date="2021-01" db="EMBL/GenBank/DDBJ databases">
        <authorList>
            <person name="Eckstrom K.M.E."/>
        </authorList>
    </citation>
    <scope>NUCLEOTIDE SEQUENCE</scope>
    <source>
        <strain evidence="14">UVCC 0001</strain>
    </source>
</reference>
<evidence type="ECO:0000256" key="3">
    <source>
        <dbReference type="ARBA" id="ARBA00022692"/>
    </source>
</evidence>
<feature type="compositionally biased region" description="Low complexity" evidence="11">
    <location>
        <begin position="1616"/>
        <end position="1635"/>
    </location>
</feature>
<dbReference type="Pfam" id="PF24179">
    <property type="entry name" value="NTE_Ploop"/>
    <property type="match status" value="1"/>
</dbReference>
<evidence type="ECO:0000256" key="6">
    <source>
        <dbReference type="ARBA" id="ARBA00022989"/>
    </source>
</evidence>
<dbReference type="SUPFAM" id="SSF52151">
    <property type="entry name" value="FabD/lysophospholipase-like"/>
    <property type="match status" value="1"/>
</dbReference>
<feature type="compositionally biased region" description="Low complexity" evidence="11">
    <location>
        <begin position="1478"/>
        <end position="1496"/>
    </location>
</feature>
<dbReference type="SMART" id="SM00100">
    <property type="entry name" value="cNMP"/>
    <property type="match status" value="2"/>
</dbReference>
<keyword evidence="3" id="KW-0812">Transmembrane</keyword>
<name>A0AAD9IEN0_PROWI</name>
<dbReference type="SUPFAM" id="SSF51206">
    <property type="entry name" value="cAMP-binding domain-like"/>
    <property type="match status" value="2"/>
</dbReference>
<gene>
    <name evidence="14" type="ORF">QBZ16_005523</name>
</gene>
<comment type="caution">
    <text evidence="14">The sequence shown here is derived from an EMBL/GenBank/DDBJ whole genome shotgun (WGS) entry which is preliminary data.</text>
</comment>
<feature type="short sequence motif" description="DGA/G" evidence="9">
    <location>
        <begin position="1324"/>
        <end position="1326"/>
    </location>
</feature>
<evidence type="ECO:0000313" key="15">
    <source>
        <dbReference type="Proteomes" id="UP001255856"/>
    </source>
</evidence>
<feature type="region of interest" description="Disordered" evidence="11">
    <location>
        <begin position="274"/>
        <end position="310"/>
    </location>
</feature>
<dbReference type="GO" id="GO:0004622">
    <property type="term" value="F:phosphatidylcholine lysophospholipase activity"/>
    <property type="evidence" value="ECO:0007669"/>
    <property type="project" value="UniProtKB-ARBA"/>
</dbReference>
<comment type="subcellular location">
    <subcellularLocation>
        <location evidence="1">Membrane</location>
    </subcellularLocation>
</comment>
<dbReference type="EMBL" id="JASFZW010000009">
    <property type="protein sequence ID" value="KAK2076763.1"/>
    <property type="molecule type" value="Genomic_DNA"/>
</dbReference>
<feature type="compositionally biased region" description="Low complexity" evidence="11">
    <location>
        <begin position="832"/>
        <end position="847"/>
    </location>
</feature>
<dbReference type="Pfam" id="PF01734">
    <property type="entry name" value="Patatin"/>
    <property type="match status" value="1"/>
</dbReference>
<dbReference type="CDD" id="cd00038">
    <property type="entry name" value="CAP_ED"/>
    <property type="match status" value="2"/>
</dbReference>
<keyword evidence="8" id="KW-0472">Membrane</keyword>
<evidence type="ECO:0000256" key="9">
    <source>
        <dbReference type="PROSITE-ProRule" id="PRU01161"/>
    </source>
</evidence>
<evidence type="ECO:0000259" key="12">
    <source>
        <dbReference type="PROSITE" id="PS50042"/>
    </source>
</evidence>
<comment type="function">
    <text evidence="10">Lipolytic acyl hydrolase (LAH).</text>
</comment>
<feature type="region of interest" description="Disordered" evidence="11">
    <location>
        <begin position="1559"/>
        <end position="1661"/>
    </location>
</feature>
<evidence type="ECO:0000256" key="1">
    <source>
        <dbReference type="ARBA" id="ARBA00004370"/>
    </source>
</evidence>
<keyword evidence="6" id="KW-1133">Transmembrane helix</keyword>
<feature type="region of interest" description="Disordered" evidence="11">
    <location>
        <begin position="488"/>
        <end position="535"/>
    </location>
</feature>
<feature type="short sequence motif" description="GXGXXG" evidence="9">
    <location>
        <begin position="1177"/>
        <end position="1182"/>
    </location>
</feature>
<dbReference type="EC" id="3.1.1.-" evidence="10"/>
<dbReference type="Pfam" id="PF00027">
    <property type="entry name" value="cNMP_binding"/>
    <property type="match status" value="2"/>
</dbReference>
<dbReference type="PROSITE" id="PS50042">
    <property type="entry name" value="CNMP_BINDING_3"/>
    <property type="match status" value="2"/>
</dbReference>
<feature type="active site" description="Proton acceptor" evidence="9">
    <location>
        <position position="1324"/>
    </location>
</feature>
<dbReference type="InterPro" id="IPR014710">
    <property type="entry name" value="RmlC-like_jellyroll"/>
</dbReference>
<dbReference type="InterPro" id="IPR000595">
    <property type="entry name" value="cNMP-bd_dom"/>
</dbReference>
<proteinExistence type="inferred from homology"/>
<feature type="compositionally biased region" description="Low complexity" evidence="11">
    <location>
        <begin position="275"/>
        <end position="290"/>
    </location>
</feature>
<feature type="compositionally biased region" description="Low complexity" evidence="11">
    <location>
        <begin position="907"/>
        <end position="930"/>
    </location>
</feature>
<keyword evidence="5 9" id="KW-0442">Lipid degradation</keyword>
<evidence type="ECO:0000259" key="13">
    <source>
        <dbReference type="PROSITE" id="PS51635"/>
    </source>
</evidence>
<feature type="domain" description="Cyclic nucleotide-binding" evidence="12">
    <location>
        <begin position="727"/>
        <end position="828"/>
    </location>
</feature>
<organism evidence="14 15">
    <name type="scientific">Prototheca wickerhamii</name>
    <dbReference type="NCBI Taxonomy" id="3111"/>
    <lineage>
        <taxon>Eukaryota</taxon>
        <taxon>Viridiplantae</taxon>
        <taxon>Chlorophyta</taxon>
        <taxon>core chlorophytes</taxon>
        <taxon>Trebouxiophyceae</taxon>
        <taxon>Chlorellales</taxon>
        <taxon>Chlorellaceae</taxon>
        <taxon>Prototheca</taxon>
    </lineage>
</organism>
<feature type="compositionally biased region" description="Low complexity" evidence="11">
    <location>
        <begin position="488"/>
        <end position="505"/>
    </location>
</feature>
<comment type="similarity">
    <text evidence="2">Belongs to the NTE family.</text>
</comment>
<evidence type="ECO:0000313" key="14">
    <source>
        <dbReference type="EMBL" id="KAK2076763.1"/>
    </source>
</evidence>
<feature type="compositionally biased region" description="Low complexity" evidence="11">
    <location>
        <begin position="888"/>
        <end position="898"/>
    </location>
</feature>
<keyword evidence="4 9" id="KW-0378">Hydrolase</keyword>
<dbReference type="InterPro" id="IPR018490">
    <property type="entry name" value="cNMP-bd_dom_sf"/>
</dbReference>
<dbReference type="PROSITE" id="PS51635">
    <property type="entry name" value="PNPLA"/>
    <property type="match status" value="1"/>
</dbReference>
<sequence length="1661" mass="176614">MESDYAGLGHLVPRDRGLDWRKKLQVLACLTTFGICLQCYNRGVSRVIRAFRRGLTAAVAAYLEDRGGMKLFTLEDDLEAMSAPELRTPFASRPPSEPEDLPDFFESAKLFACLETEDVERLFADTSRVVLAPGEALFAAGDGSEQGLFIVIQGRLDIFLSLPEDAEGAKPQLVNTLTYGESVGDLDILDGARRSVGARASAEGCTLVQVPRELFLAFILRHPGTLLVYLQLAIARLWRVASFVLSDFLQLPLEDFRGLEMAYAVQSLPPGALGGTAPSAPTSAPGSPTGRVSRRPSILKDAPGSRSASNAALARSVGALGGAHRRVSFHSEQASPFGEELRGQGSWSHINLARAAATAAALPRDTACLRDGWDVVAPHESGMRPETWERLASGAGQRLTLSPLEALNDTEEVAQAFYVLLEGSMVAERRLGEDDGVKSASVAAGSLINCAAFLSATCAKVTFAAGLETCTLAAFGNQELSAILNGLSSHHGSASSAPGGSAGTSPPTPSLAHVRTGRAAEARPRGPRSQAARDLARRSLTSNLGLVERAGSILAPRAGDGDDSPLVWAVEGSKASAETLREEREQDFDDADVKGEETGVTETGVSEARLADVVVSPSVDSAHPVASPGDTTADMGAQHPRSRSIDTAYGDTPFARPQRLKKRAPATEPARDSSDAPEGSKDPSRSNTDASPPLPEAVLLVDLLLAASRALGPVIRQFLSLGLNRVWHRAGDVVYRQGDVAECMYVVISGRARLLHRAHRARGLSVEDDVGRGESMGAVWALAGGRHDTSCLCIRDAELCRLTRGSFELICSLHPRAAARLLQGMAERLAAAQAARARTRPTPAARARPWRRRPGKRAARRRGEIVTIAVLPAGRSVDRREGVNGVESGASATSAARSTRVRHRAARSSNGSATGGARSSANSSTTTTSSPVRRLASELRDMLDLMWGPTLLLDADAIAAAFPTTHTRLHARFYRAKICTWLAALEEEFRFIILAGDERDTPWARICASQSDCTLLVAAPAAAAPQVSVMEQGLVWSSISRAASLVARASTLPDLLADAAWQLLGQDGIDSLLSSGGNGDAGAVDADAAAHVAAAATAHHASQHPTTGAASLGLSALMRVELVLVHEVDATPQGTAAWLDARPLLTRHHHVRLGYDPDLARLSRWMAGRAVGVVLSGGGSRGLAHQGVLNALMDAGVPIDVVGGTSQGAFMGGLFAQNRRRAAMERAVRRYATEMGSVRKLLSDLTLPIISLFSGAGFDRVVREALGEARIEDLWLRFFCVSTNLSRGAPSVHERGPLWKMCRASMTIVGLVPPVFHDGDLLVDGGYLNNIPVDVMRGLGVGTVLVVDVEDRDQSAWHNLSPYDGGVSGWQLLWDRWCPVKAWRYNVRIPRYSQLVNSLTWMSHQQNLRRVSQKYLIDLYLRPPVFHYRLMDYYLAEKIVREASQYAWVVVSEWQARVGIHRTGLVGLLRTPGEHLTGVGDRSAGSGSARAGVGAATSIGDGRARARAGSRASQSERSQSAACMTQLRGKHSGHEGPRSARHNEWAYTRASLHEHLSDEATGAVTPRQASLPSHSSLPLPAQRGGLAWREAGGQAASQLSRSFPPPVSLEPPLEDATLSAPASPTAARLASLALAGDGGVPPSPPGVQPAGQPGGLGGARR</sequence>
<keyword evidence="7 9" id="KW-0443">Lipid metabolism</keyword>
<feature type="active site" description="Nucleophile" evidence="9">
    <location>
        <position position="1206"/>
    </location>
</feature>
<dbReference type="InterPro" id="IPR002641">
    <property type="entry name" value="PNPLA_dom"/>
</dbReference>
<evidence type="ECO:0000256" key="2">
    <source>
        <dbReference type="ARBA" id="ARBA00006636"/>
    </source>
</evidence>
<feature type="compositionally biased region" description="Gly residues" evidence="11">
    <location>
        <begin position="1652"/>
        <end position="1661"/>
    </location>
</feature>
<accession>A0AAD9IEN0</accession>
<evidence type="ECO:0000256" key="8">
    <source>
        <dbReference type="ARBA" id="ARBA00023136"/>
    </source>
</evidence>
<feature type="region of interest" description="Disordered" evidence="11">
    <location>
        <begin position="1478"/>
        <end position="1540"/>
    </location>
</feature>
<comment type="similarity">
    <text evidence="10">Belongs to the patatin family.</text>
</comment>
<comment type="domain">
    <text evidence="10">The nitrogen atoms of the two glycine residues in the GGXR motif define the oxyanion hole, and stabilize the oxyanion that forms during the nucleophilic attack by the catalytic serine during substrate cleavage.</text>
</comment>
<feature type="domain" description="Cyclic nucleotide-binding" evidence="12">
    <location>
        <begin position="110"/>
        <end position="219"/>
    </location>
</feature>
<dbReference type="PANTHER" id="PTHR14226:SF29">
    <property type="entry name" value="NEUROPATHY TARGET ESTERASE SWS"/>
    <property type="match status" value="1"/>
</dbReference>
<feature type="compositionally biased region" description="Low complexity" evidence="11">
    <location>
        <begin position="598"/>
        <end position="628"/>
    </location>
</feature>
<protein>
    <recommendedName>
        <fullName evidence="10">Patatin</fullName>
        <ecNumber evidence="10">3.1.1.-</ecNumber>
    </recommendedName>
</protein>
<feature type="compositionally biased region" description="Basic and acidic residues" evidence="11">
    <location>
        <begin position="669"/>
        <end position="684"/>
    </location>
</feature>
<feature type="region of interest" description="Disordered" evidence="11">
    <location>
        <begin position="574"/>
        <end position="693"/>
    </location>
</feature>
<feature type="short sequence motif" description="GXSXG" evidence="9">
    <location>
        <begin position="1204"/>
        <end position="1208"/>
    </location>
</feature>
<feature type="compositionally biased region" description="Low complexity" evidence="11">
    <location>
        <begin position="1507"/>
        <end position="1522"/>
    </location>
</feature>
<dbReference type="InterPro" id="IPR050301">
    <property type="entry name" value="NTE"/>
</dbReference>
<feature type="domain" description="PNPLA" evidence="13">
    <location>
        <begin position="1173"/>
        <end position="1337"/>
    </location>
</feature>
<feature type="region of interest" description="Disordered" evidence="11">
    <location>
        <begin position="832"/>
        <end position="861"/>
    </location>
</feature>
<evidence type="ECO:0000256" key="11">
    <source>
        <dbReference type="SAM" id="MobiDB-lite"/>
    </source>
</evidence>
<feature type="compositionally biased region" description="Low complexity" evidence="11">
    <location>
        <begin position="1570"/>
        <end position="1580"/>
    </location>
</feature>
<dbReference type="Gene3D" id="2.60.120.10">
    <property type="entry name" value="Jelly Rolls"/>
    <property type="match status" value="2"/>
</dbReference>
<evidence type="ECO:0000256" key="10">
    <source>
        <dbReference type="RuleBase" id="RU361262"/>
    </source>
</evidence>
<dbReference type="InterPro" id="IPR016035">
    <property type="entry name" value="Acyl_Trfase/lysoPLipase"/>
</dbReference>
<dbReference type="Proteomes" id="UP001255856">
    <property type="component" value="Unassembled WGS sequence"/>
</dbReference>
<dbReference type="GO" id="GO:0016042">
    <property type="term" value="P:lipid catabolic process"/>
    <property type="evidence" value="ECO:0007669"/>
    <property type="project" value="UniProtKB-UniRule"/>
</dbReference>
<dbReference type="GO" id="GO:0016020">
    <property type="term" value="C:membrane"/>
    <property type="evidence" value="ECO:0007669"/>
    <property type="project" value="UniProtKB-SubCell"/>
</dbReference>
<feature type="compositionally biased region" description="Basic residues" evidence="11">
    <location>
        <begin position="848"/>
        <end position="860"/>
    </location>
</feature>
<dbReference type="Gene3D" id="3.40.1090.10">
    <property type="entry name" value="Cytosolic phospholipase A2 catalytic domain"/>
    <property type="match status" value="2"/>
</dbReference>